<dbReference type="GO" id="GO:0005524">
    <property type="term" value="F:ATP binding"/>
    <property type="evidence" value="ECO:0007669"/>
    <property type="project" value="UniProtKB-UniRule"/>
</dbReference>
<evidence type="ECO:0000256" key="8">
    <source>
        <dbReference type="SAM" id="Coils"/>
    </source>
</evidence>
<keyword evidence="1" id="KW-0723">Serine/threonine-protein kinase</keyword>
<keyword evidence="2" id="KW-0597">Phosphoprotein</keyword>
<dbReference type="Gene3D" id="1.10.510.10">
    <property type="entry name" value="Transferase(Phosphotransferase) domain 1"/>
    <property type="match status" value="1"/>
</dbReference>
<dbReference type="PANTHER" id="PTHR46538:SF3">
    <property type="entry name" value="PROTEIN KINASE DOMAIN-CONTAINING PROTEIN"/>
    <property type="match status" value="1"/>
</dbReference>
<reference evidence="11" key="1">
    <citation type="submission" date="2020-08" db="EMBL/GenBank/DDBJ databases">
        <title>Multicomponent nature underlies the extraordinary mechanical properties of spider dragline silk.</title>
        <authorList>
            <person name="Kono N."/>
            <person name="Nakamura H."/>
            <person name="Mori M."/>
            <person name="Yoshida Y."/>
            <person name="Ohtoshi R."/>
            <person name="Malay A.D."/>
            <person name="Moran D.A.P."/>
            <person name="Tomita M."/>
            <person name="Numata K."/>
            <person name="Arakawa K."/>
        </authorList>
    </citation>
    <scope>NUCLEOTIDE SEQUENCE</scope>
</reference>
<feature type="domain" description="Protein kinase" evidence="10">
    <location>
        <begin position="40"/>
        <end position="298"/>
    </location>
</feature>
<organism evidence="11 12">
    <name type="scientific">Trichonephila inaurata madagascariensis</name>
    <dbReference type="NCBI Taxonomy" id="2747483"/>
    <lineage>
        <taxon>Eukaryota</taxon>
        <taxon>Metazoa</taxon>
        <taxon>Ecdysozoa</taxon>
        <taxon>Arthropoda</taxon>
        <taxon>Chelicerata</taxon>
        <taxon>Arachnida</taxon>
        <taxon>Araneae</taxon>
        <taxon>Araneomorphae</taxon>
        <taxon>Entelegynae</taxon>
        <taxon>Araneoidea</taxon>
        <taxon>Nephilidae</taxon>
        <taxon>Trichonephila</taxon>
        <taxon>Trichonephila inaurata</taxon>
    </lineage>
</organism>
<dbReference type="GO" id="GO:0004674">
    <property type="term" value="F:protein serine/threonine kinase activity"/>
    <property type="evidence" value="ECO:0007669"/>
    <property type="project" value="UniProtKB-KW"/>
</dbReference>
<dbReference type="EMBL" id="BMAV01014100">
    <property type="protein sequence ID" value="GFY62175.1"/>
    <property type="molecule type" value="Genomic_DNA"/>
</dbReference>
<keyword evidence="5" id="KW-0418">Kinase</keyword>
<keyword evidence="3" id="KW-0808">Transferase</keyword>
<dbReference type="InterPro" id="IPR022165">
    <property type="entry name" value="PKK"/>
</dbReference>
<keyword evidence="8" id="KW-0175">Coiled coil</keyword>
<dbReference type="FunFam" id="3.30.200.20:FF:000353">
    <property type="entry name" value="Sterile20-like kinase, isoform B"/>
    <property type="match status" value="1"/>
</dbReference>
<evidence type="ECO:0000313" key="11">
    <source>
        <dbReference type="EMBL" id="GFY62175.1"/>
    </source>
</evidence>
<feature type="compositionally biased region" description="Basic and acidic residues" evidence="9">
    <location>
        <begin position="382"/>
        <end position="400"/>
    </location>
</feature>
<evidence type="ECO:0000256" key="1">
    <source>
        <dbReference type="ARBA" id="ARBA00022527"/>
    </source>
</evidence>
<comment type="caution">
    <text evidence="11">The sequence shown here is derived from an EMBL/GenBank/DDBJ whole genome shotgun (WGS) entry which is preliminary data.</text>
</comment>
<feature type="region of interest" description="Disordered" evidence="9">
    <location>
        <begin position="859"/>
        <end position="885"/>
    </location>
</feature>
<dbReference type="Pfam" id="PF12474">
    <property type="entry name" value="PKK"/>
    <property type="match status" value="2"/>
</dbReference>
<feature type="coiled-coil region" evidence="8">
    <location>
        <begin position="994"/>
        <end position="1025"/>
    </location>
</feature>
<feature type="binding site" evidence="7">
    <location>
        <position position="69"/>
    </location>
    <ligand>
        <name>ATP</name>
        <dbReference type="ChEBI" id="CHEBI:30616"/>
    </ligand>
</feature>
<feature type="coiled-coil region" evidence="8">
    <location>
        <begin position="1116"/>
        <end position="1144"/>
    </location>
</feature>
<keyword evidence="12" id="KW-1185">Reference proteome</keyword>
<dbReference type="FunFam" id="1.10.510.10:FF:000081">
    <property type="entry name" value="STE20-like serine/threonine-protein kinase"/>
    <property type="match status" value="1"/>
</dbReference>
<dbReference type="PROSITE" id="PS00108">
    <property type="entry name" value="PROTEIN_KINASE_ST"/>
    <property type="match status" value="1"/>
</dbReference>
<dbReference type="InterPro" id="IPR017441">
    <property type="entry name" value="Protein_kinase_ATP_BS"/>
</dbReference>
<dbReference type="OrthoDB" id="10027016at2759"/>
<dbReference type="CDD" id="cd06611">
    <property type="entry name" value="STKc_SLK_like"/>
    <property type="match status" value="1"/>
</dbReference>
<evidence type="ECO:0000256" key="7">
    <source>
        <dbReference type="PROSITE-ProRule" id="PRU10141"/>
    </source>
</evidence>
<evidence type="ECO:0000256" key="2">
    <source>
        <dbReference type="ARBA" id="ARBA00022553"/>
    </source>
</evidence>
<feature type="compositionally biased region" description="Basic and acidic residues" evidence="9">
    <location>
        <begin position="1327"/>
        <end position="1342"/>
    </location>
</feature>
<gene>
    <name evidence="11" type="primary">STK10</name>
    <name evidence="11" type="ORF">TNIN_177161</name>
</gene>
<dbReference type="SMART" id="SM00220">
    <property type="entry name" value="S_TKc"/>
    <property type="match status" value="1"/>
</dbReference>
<evidence type="ECO:0000256" key="9">
    <source>
        <dbReference type="SAM" id="MobiDB-lite"/>
    </source>
</evidence>
<sequence>MSFFSNFRKIFNIGNVTGSENKRKKIYNNIRFNENPEDIWEIVGELGDGAFGKVYKAVNKENKELAAAKICELKGEDDLDDFTVEIDILTECRHPNIVGLVEAFFHESKLWMMIEFCEGGAVDSIMIDLEKPLTEPQIRYICHEMCKGLDFLHSKKVIHRDLKAGNVLLTLEAGVKLADFGVSAKNKDTLQKRDSFIGTPYWMAPEVVMCETFRDNLYDYKADIWSLGITLIEFAQMEPPNHELSPMRVLLKIQKSDPPTLDQPSKWSKEFSMFLGKCLVKDPQSRPSASELLRHPFIVNATERKPLFELIVEYKAEVFEEVMEEADDESESTISTTCRNSRLSMDSEVGLDNVSNFSEPIEDLSGISRGDYLENGEIKSLQSEDLKTPDGNEDVSKHENTITSDISDSVMGSMKSCDSLYLTSPKDLTEIDDSGINVTVIHSGESKSETDLSLKSKLKINKSLSDSSINDAKSEQLGKPFPLQSVEMIKNETVYNIEENVSVPSEPFQDSYQKIYQNNTMCVNEVLSFEENSIANINVDFDSVGRTNLSIEEESRQVSRILALAILERMYADDIALQYESMNDTVCASTESSFDAKNAFNTLDQEVIIGTKTSNPFVPSPGGIEQQIESSEVKNILIEAPVKSNSAIEPDCTSVKKEKLRGYDIPDKAVQNDIKMVVQDLILQVDKSSNDSEKTGFVSHKLKTNDANLEKEDKMDTKPETKCSSQLLSLEVAEETSFILEDKTVPEAVSNVLNVTDIDPIKCINDESHHLISKEAPSPTHSNQDSMINEECVLLIKDERSDNSISDSILSPDVHSLPDKTYVETDKTSSTVNKTDYNAITAIDESCILDFTIKTENNEKTEKSGKGCEVSTEQKKESTSVTSNNDQTLIILRRKEKPPTVHVKRPGAVSNTSQRIRQKTLKKTRKFMIDGVVVTTTTSKVIYGDEDKQMKEDHVLRKLELRELKMLQKLETKQFQDLSAKAQTSREQAEKRFEQEMSNLIRGYEADLEALVRQQKQQLDRAEQQQDIDLKIASKKVRAEQDRELRAFRENLKHELKLLKHEIDLLSKDKRKDTFKEKKEKLDIEHSEKELEFLKKLNINHELSMKRLSDSYAAKIALLERQFLQQKQQLLRAREAAIWELEERHLQEKHQLSKRQLKDIFFLQRHQMLVRHEKELEQVKRMNACKEEELLKWQAIERRQLPKRIRAEMKTRELMFRESLRISVVNLSESPDEEREKVRKFQDGEKKRYKAEQIRHEQKQKKQLEELRMSAETTLKELEQLQNEKRKMLMEHETSKLKQLEDQHAIELQEWKGSLKPRKQGLEEEFVSQREEQESLLKERMNESYSPPCIPETELFNLSCP</sequence>
<evidence type="ECO:0000256" key="3">
    <source>
        <dbReference type="ARBA" id="ARBA00022679"/>
    </source>
</evidence>
<dbReference type="Gene3D" id="3.30.200.20">
    <property type="entry name" value="Phosphorylase Kinase, domain 1"/>
    <property type="match status" value="1"/>
</dbReference>
<feature type="coiled-coil region" evidence="8">
    <location>
        <begin position="1049"/>
        <end position="1092"/>
    </location>
</feature>
<evidence type="ECO:0000259" key="10">
    <source>
        <dbReference type="PROSITE" id="PS50011"/>
    </source>
</evidence>
<dbReference type="InterPro" id="IPR008271">
    <property type="entry name" value="Ser/Thr_kinase_AS"/>
</dbReference>
<dbReference type="Proteomes" id="UP000886998">
    <property type="component" value="Unassembled WGS sequence"/>
</dbReference>
<evidence type="ECO:0000256" key="5">
    <source>
        <dbReference type="ARBA" id="ARBA00022777"/>
    </source>
</evidence>
<evidence type="ECO:0000256" key="6">
    <source>
        <dbReference type="ARBA" id="ARBA00022840"/>
    </source>
</evidence>
<keyword evidence="4 7" id="KW-0547">Nucleotide-binding</keyword>
<proteinExistence type="predicted"/>
<dbReference type="PROSITE" id="PS50011">
    <property type="entry name" value="PROTEIN_KINASE_DOM"/>
    <property type="match status" value="1"/>
</dbReference>
<feature type="region of interest" description="Disordered" evidence="9">
    <location>
        <begin position="381"/>
        <end position="400"/>
    </location>
</feature>
<dbReference type="SUPFAM" id="SSF56112">
    <property type="entry name" value="Protein kinase-like (PK-like)"/>
    <property type="match status" value="1"/>
</dbReference>
<dbReference type="Pfam" id="PF00069">
    <property type="entry name" value="Pkinase"/>
    <property type="match status" value="1"/>
</dbReference>
<feature type="region of interest" description="Disordered" evidence="9">
    <location>
        <begin position="1322"/>
        <end position="1349"/>
    </location>
</feature>
<evidence type="ECO:0000256" key="4">
    <source>
        <dbReference type="ARBA" id="ARBA00022741"/>
    </source>
</evidence>
<evidence type="ECO:0000313" key="12">
    <source>
        <dbReference type="Proteomes" id="UP000886998"/>
    </source>
</evidence>
<keyword evidence="6 7" id="KW-0067">ATP-binding</keyword>
<dbReference type="PROSITE" id="PS00107">
    <property type="entry name" value="PROTEIN_KINASE_ATP"/>
    <property type="match status" value="1"/>
</dbReference>
<feature type="compositionally biased region" description="Basic and acidic residues" evidence="9">
    <location>
        <begin position="859"/>
        <end position="878"/>
    </location>
</feature>
<name>A0A8X6Y0J6_9ARAC</name>
<dbReference type="InterPro" id="IPR011009">
    <property type="entry name" value="Kinase-like_dom_sf"/>
</dbReference>
<protein>
    <recommendedName>
        <fullName evidence="10">Protein kinase domain-containing protein</fullName>
    </recommendedName>
</protein>
<accession>A0A8X6Y0J6</accession>
<dbReference type="InterPro" id="IPR000719">
    <property type="entry name" value="Prot_kinase_dom"/>
</dbReference>
<dbReference type="PANTHER" id="PTHR46538">
    <property type="entry name" value="PROTEIN KINASE DOMAIN-CONTAINING PROTEIN"/>
    <property type="match status" value="1"/>
</dbReference>
<dbReference type="InterPro" id="IPR051585">
    <property type="entry name" value="STE20_Ser/Thr_Kinases"/>
</dbReference>